<organism evidence="1 2">
    <name type="scientific">Croceibacterium salegens</name>
    <dbReference type="NCBI Taxonomy" id="1737568"/>
    <lineage>
        <taxon>Bacteria</taxon>
        <taxon>Pseudomonadati</taxon>
        <taxon>Pseudomonadota</taxon>
        <taxon>Alphaproteobacteria</taxon>
        <taxon>Sphingomonadales</taxon>
        <taxon>Erythrobacteraceae</taxon>
        <taxon>Croceibacterium</taxon>
    </lineage>
</organism>
<evidence type="ECO:0000313" key="1">
    <source>
        <dbReference type="EMBL" id="MXO60957.1"/>
    </source>
</evidence>
<proteinExistence type="predicted"/>
<reference evidence="1 2" key="1">
    <citation type="submission" date="2019-12" db="EMBL/GenBank/DDBJ databases">
        <title>Genomic-based taxomic classification of the family Erythrobacteraceae.</title>
        <authorList>
            <person name="Xu L."/>
        </authorList>
    </citation>
    <scope>NUCLEOTIDE SEQUENCE [LARGE SCALE GENOMIC DNA]</scope>
    <source>
        <strain evidence="1 2">MCCC 1K01500</strain>
    </source>
</reference>
<sequence length="148" mass="16109">MMTMRHFKYHRALGLCRPAAALQVSHGPSISQRAMSRKLGLLFALIALAFSNVLMVPDVHAQDTGAFVHAADHIFEHGQDHFSSDDTDFDEDAVGHQPVHHHNCSFSLPDHASEAGADFSRRVSLRAPLSESPLGSRASPVLIQPPIA</sequence>
<dbReference type="OrthoDB" id="7408252at2"/>
<name>A0A6I4T120_9SPHN</name>
<gene>
    <name evidence="1" type="ORF">GRI89_15545</name>
</gene>
<evidence type="ECO:0000313" key="2">
    <source>
        <dbReference type="Proteomes" id="UP000433652"/>
    </source>
</evidence>
<dbReference type="EMBL" id="WTYM01000058">
    <property type="protein sequence ID" value="MXO60957.1"/>
    <property type="molecule type" value="Genomic_DNA"/>
</dbReference>
<dbReference type="AlphaFoldDB" id="A0A6I4T120"/>
<comment type="caution">
    <text evidence="1">The sequence shown here is derived from an EMBL/GenBank/DDBJ whole genome shotgun (WGS) entry which is preliminary data.</text>
</comment>
<keyword evidence="2" id="KW-1185">Reference proteome</keyword>
<accession>A0A6I4T120</accession>
<protein>
    <submittedName>
        <fullName evidence="1">Uncharacterized protein</fullName>
    </submittedName>
</protein>
<dbReference type="Proteomes" id="UP000433652">
    <property type="component" value="Unassembled WGS sequence"/>
</dbReference>